<gene>
    <name evidence="1" type="ORF">A2U01_0018216</name>
</gene>
<evidence type="ECO:0000313" key="1">
    <source>
        <dbReference type="EMBL" id="MCH97223.1"/>
    </source>
</evidence>
<proteinExistence type="predicted"/>
<accession>A0A392NCD6</accession>
<comment type="caution">
    <text evidence="1">The sequence shown here is derived from an EMBL/GenBank/DDBJ whole genome shotgun (WGS) entry which is preliminary data.</text>
</comment>
<dbReference type="EMBL" id="LXQA010034392">
    <property type="protein sequence ID" value="MCH97223.1"/>
    <property type="molecule type" value="Genomic_DNA"/>
</dbReference>
<organism evidence="1 2">
    <name type="scientific">Trifolium medium</name>
    <dbReference type="NCBI Taxonomy" id="97028"/>
    <lineage>
        <taxon>Eukaryota</taxon>
        <taxon>Viridiplantae</taxon>
        <taxon>Streptophyta</taxon>
        <taxon>Embryophyta</taxon>
        <taxon>Tracheophyta</taxon>
        <taxon>Spermatophyta</taxon>
        <taxon>Magnoliopsida</taxon>
        <taxon>eudicotyledons</taxon>
        <taxon>Gunneridae</taxon>
        <taxon>Pentapetalae</taxon>
        <taxon>rosids</taxon>
        <taxon>fabids</taxon>
        <taxon>Fabales</taxon>
        <taxon>Fabaceae</taxon>
        <taxon>Papilionoideae</taxon>
        <taxon>50 kb inversion clade</taxon>
        <taxon>NPAAA clade</taxon>
        <taxon>Hologalegina</taxon>
        <taxon>IRL clade</taxon>
        <taxon>Trifolieae</taxon>
        <taxon>Trifolium</taxon>
    </lineage>
</organism>
<dbReference type="Proteomes" id="UP000265520">
    <property type="component" value="Unassembled WGS sequence"/>
</dbReference>
<dbReference type="AlphaFoldDB" id="A0A392NCD6"/>
<protein>
    <submittedName>
        <fullName evidence="1">Uncharacterized protein</fullName>
    </submittedName>
</protein>
<reference evidence="1 2" key="1">
    <citation type="journal article" date="2018" name="Front. Plant Sci.">
        <title>Red Clover (Trifolium pratense) and Zigzag Clover (T. medium) - A Picture of Genomic Similarities and Differences.</title>
        <authorList>
            <person name="Dluhosova J."/>
            <person name="Istvanek J."/>
            <person name="Nedelnik J."/>
            <person name="Repkova J."/>
        </authorList>
    </citation>
    <scope>NUCLEOTIDE SEQUENCE [LARGE SCALE GENOMIC DNA]</scope>
    <source>
        <strain evidence="2">cv. 10/8</strain>
        <tissue evidence="1">Leaf</tissue>
    </source>
</reference>
<evidence type="ECO:0000313" key="2">
    <source>
        <dbReference type="Proteomes" id="UP000265520"/>
    </source>
</evidence>
<sequence>MIAMLQLVDQLTLLPLRMTTNKEMLTRRQALVGRGESCYSHCRGYCFSLSSLADNDEKMEEGWITIPKERRINQEKL</sequence>
<keyword evidence="2" id="KW-1185">Reference proteome</keyword>
<name>A0A392NCD6_9FABA</name>